<keyword evidence="7" id="KW-0131">Cell cycle</keyword>
<dbReference type="EMBL" id="WBNH01001238">
    <property type="protein sequence ID" value="NXX74871.1"/>
    <property type="molecule type" value="Genomic_DNA"/>
</dbReference>
<feature type="compositionally biased region" description="Low complexity" evidence="8">
    <location>
        <begin position="971"/>
        <end position="984"/>
    </location>
</feature>
<evidence type="ECO:0000256" key="2">
    <source>
        <dbReference type="ARBA" id="ARBA00006533"/>
    </source>
</evidence>
<dbReference type="GO" id="GO:0051301">
    <property type="term" value="P:cell division"/>
    <property type="evidence" value="ECO:0007669"/>
    <property type="project" value="UniProtKB-KW"/>
</dbReference>
<keyword evidence="6" id="KW-0226">DNA condensation</keyword>
<accession>A0A852K8D0</accession>
<comment type="subcellular location">
    <subcellularLocation>
        <location evidence="1">Chromosome</location>
    </subcellularLocation>
</comment>
<dbReference type="GO" id="GO:0000793">
    <property type="term" value="C:condensed chromosome"/>
    <property type="evidence" value="ECO:0007669"/>
    <property type="project" value="TreeGrafter"/>
</dbReference>
<feature type="non-terminal residue" evidence="10">
    <location>
        <position position="1041"/>
    </location>
</feature>
<feature type="non-terminal residue" evidence="10">
    <location>
        <position position="1"/>
    </location>
</feature>
<evidence type="ECO:0000256" key="6">
    <source>
        <dbReference type="ARBA" id="ARBA00023067"/>
    </source>
</evidence>
<dbReference type="InterPro" id="IPR025977">
    <property type="entry name" value="Cnd3_C"/>
</dbReference>
<gene>
    <name evidence="10" type="primary">Ncapg</name>
    <name evidence="10" type="ORF">UROIND_R13151</name>
</gene>
<dbReference type="AlphaFoldDB" id="A0A852K8D0"/>
<dbReference type="Proteomes" id="UP000654395">
    <property type="component" value="Unassembled WGS sequence"/>
</dbReference>
<evidence type="ECO:0000256" key="7">
    <source>
        <dbReference type="ARBA" id="ARBA00023306"/>
    </source>
</evidence>
<feature type="region of interest" description="Disordered" evidence="8">
    <location>
        <begin position="901"/>
        <end position="1041"/>
    </location>
</feature>
<dbReference type="FunFam" id="1.25.10.10:FF:000274">
    <property type="entry name" value="Non-SMC condensin I complex subunit G"/>
    <property type="match status" value="1"/>
</dbReference>
<protein>
    <submittedName>
        <fullName evidence="10">CND3 protein</fullName>
    </submittedName>
</protein>
<evidence type="ECO:0000256" key="8">
    <source>
        <dbReference type="SAM" id="MobiDB-lite"/>
    </source>
</evidence>
<feature type="domain" description="Nuclear condensin complex subunit 3 C-terminal" evidence="9">
    <location>
        <begin position="561"/>
        <end position="866"/>
    </location>
</feature>
<proteinExistence type="inferred from homology"/>
<evidence type="ECO:0000313" key="11">
    <source>
        <dbReference type="Proteomes" id="UP000654395"/>
    </source>
</evidence>
<name>A0A852K8D0_UROIN</name>
<feature type="compositionally biased region" description="Polar residues" evidence="8">
    <location>
        <begin position="929"/>
        <end position="945"/>
    </location>
</feature>
<feature type="compositionally biased region" description="Basic and acidic residues" evidence="8">
    <location>
        <begin position="906"/>
        <end position="928"/>
    </location>
</feature>
<evidence type="ECO:0000256" key="4">
    <source>
        <dbReference type="ARBA" id="ARBA00022618"/>
    </source>
</evidence>
<reference evidence="10" key="1">
    <citation type="submission" date="2020-02" db="EMBL/GenBank/DDBJ databases">
        <title>Bird 10,000 Genomes (B10K) Project - Family phase.</title>
        <authorList>
            <person name="Zhang G."/>
        </authorList>
    </citation>
    <scope>NUCLEOTIDE SEQUENCE</scope>
    <source>
        <strain evidence="10">B10K-DU-030-59</strain>
    </source>
</reference>
<sequence>MGLKKKPLQIKEAFHQSQKPHQNHAKLVVALKSTYGELEDKEDFREKFIHFLKYAMVVYKREPAVEQVINFVAKFVTSFYQVEEEGGSEKGEDDSLLLNYVFNFLLESHDANSHAVRFRTCQLINKILRDMPENAQIDDDLFDKINEAMLIRLKDKFSNVRIQAVLALSRLQDPKDENCPVVNIYSTLLENDSNSEVRRAVLSCIAPSAKTLPKIVGRTMDVKDTVRKLAYEVLAEKVHMRALSIAQRVKLLQQGLNDRSDAVKEVMKKKLLQAWLRFTEGDVLELLHRLDVENCPEVAIPVLNAVFSLSPLHDLVQNSKKLDSSKLIPLEELTAENVLYWRCLCEYLKSKGAEGEDLLEKVLPEPAIYAAYLLSYLQNMPVLSEEQRQDFNCFENLMTKEFIGQQLILIIGCMDTMEEGGRKHLLATLQKILILPATSTALVPLLVERLLSIVTDDDRRIQIIAEIISEVREPIVSVDQPVDPAEIRKRELKLAETKVKLFEAKAALEECITLQDFNKASELKEKITELEHQKNDLIKEAEQPEIKEMRVEKNDPETLLKCLMMCYELLKIMSLSKGIDPTINEIIESLILPAITDIYPSVRNMAVLCLGCCALQSKEFARQQFALLLQVLQVDNIKVKLSALKAIFDQLMLFGIEPFKARRGKDSESEEAPTKTGGNGEERSATIEEEEETAMIHNLLQLLSGFLDSEFPELRTEAAEGIAKLMFSGRLISAKLLSRLVLLWYNPVTEEDTRLRHCLGVFFPLFAYANRSNQECFEEAYLPTLQTLLNAPATSPLSEIDISNVSELLVDLTRPSGLKPQSKHSQDYQDSTVHDNLAMKICNEILTDPTAPDVRIYAKALSCLELSSSSTENLLVLLNEILEKVKDKHCQRAIEKTKMNLTRDTNVGKDRSKRSEETGFSERTRETDITSPGNPVQNEEGNSGEDTLHTPLNEVKTAGTAKLKSTRSKAAKGQGKTATAAARSVSRRKTGTAAKCSGESGDEIPEPVPVSSSRPSRRAKTVALEKTRMNLSKLLNREADQ</sequence>
<evidence type="ECO:0000256" key="5">
    <source>
        <dbReference type="ARBA" id="ARBA00022776"/>
    </source>
</evidence>
<evidence type="ECO:0000259" key="9">
    <source>
        <dbReference type="Pfam" id="PF12719"/>
    </source>
</evidence>
<dbReference type="GO" id="GO:0005737">
    <property type="term" value="C:cytoplasm"/>
    <property type="evidence" value="ECO:0007669"/>
    <property type="project" value="TreeGrafter"/>
</dbReference>
<dbReference type="SUPFAM" id="SSF48371">
    <property type="entry name" value="ARM repeat"/>
    <property type="match status" value="1"/>
</dbReference>
<comment type="caution">
    <text evidence="10">The sequence shown here is derived from an EMBL/GenBank/DDBJ whole genome shotgun (WGS) entry which is preliminary data.</text>
</comment>
<dbReference type="PANTHER" id="PTHR14418:SF5">
    <property type="entry name" value="CONDENSIN COMPLEX SUBUNIT 3"/>
    <property type="match status" value="1"/>
</dbReference>
<evidence type="ECO:0000256" key="1">
    <source>
        <dbReference type="ARBA" id="ARBA00004286"/>
    </source>
</evidence>
<dbReference type="Gene3D" id="1.25.10.10">
    <property type="entry name" value="Leucine-rich Repeat Variant"/>
    <property type="match status" value="2"/>
</dbReference>
<dbReference type="OrthoDB" id="27187at2759"/>
<dbReference type="GO" id="GO:0007076">
    <property type="term" value="P:mitotic chromosome condensation"/>
    <property type="evidence" value="ECO:0007669"/>
    <property type="project" value="InterPro"/>
</dbReference>
<dbReference type="InterPro" id="IPR027165">
    <property type="entry name" value="CND3"/>
</dbReference>
<dbReference type="GO" id="GO:0000796">
    <property type="term" value="C:condensin complex"/>
    <property type="evidence" value="ECO:0007669"/>
    <property type="project" value="InterPro"/>
</dbReference>
<feature type="region of interest" description="Disordered" evidence="8">
    <location>
        <begin position="664"/>
        <end position="685"/>
    </location>
</feature>
<organism evidence="10 11">
    <name type="scientific">Urocolius indicus</name>
    <name type="common">Red-faced mousebird</name>
    <name type="synonym">Colius indicus</name>
    <dbReference type="NCBI Taxonomy" id="458196"/>
    <lineage>
        <taxon>Eukaryota</taxon>
        <taxon>Metazoa</taxon>
        <taxon>Chordata</taxon>
        <taxon>Craniata</taxon>
        <taxon>Vertebrata</taxon>
        <taxon>Euteleostomi</taxon>
        <taxon>Archelosauria</taxon>
        <taxon>Archosauria</taxon>
        <taxon>Dinosauria</taxon>
        <taxon>Saurischia</taxon>
        <taxon>Theropoda</taxon>
        <taxon>Coelurosauria</taxon>
        <taxon>Aves</taxon>
        <taxon>Neognathae</taxon>
        <taxon>Neoaves</taxon>
        <taxon>Telluraves</taxon>
        <taxon>Coraciimorphae</taxon>
        <taxon>Coliiformes</taxon>
        <taxon>Coliidae</taxon>
        <taxon>Urocolius</taxon>
    </lineage>
</organism>
<keyword evidence="5" id="KW-0498">Mitosis</keyword>
<evidence type="ECO:0000256" key="3">
    <source>
        <dbReference type="ARBA" id="ARBA00022454"/>
    </source>
</evidence>
<evidence type="ECO:0000313" key="10">
    <source>
        <dbReference type="EMBL" id="NXX74871.1"/>
    </source>
</evidence>
<dbReference type="InterPro" id="IPR011989">
    <property type="entry name" value="ARM-like"/>
</dbReference>
<dbReference type="Pfam" id="PF12719">
    <property type="entry name" value="Cnd3"/>
    <property type="match status" value="1"/>
</dbReference>
<dbReference type="InterPro" id="IPR016024">
    <property type="entry name" value="ARM-type_fold"/>
</dbReference>
<keyword evidence="3" id="KW-0158">Chromosome</keyword>
<keyword evidence="11" id="KW-1185">Reference proteome</keyword>
<comment type="similarity">
    <text evidence="2">Belongs to the CND3 (condensin subunit 3) family.</text>
</comment>
<keyword evidence="4" id="KW-0132">Cell division</keyword>
<dbReference type="PANTHER" id="PTHR14418">
    <property type="entry name" value="CONDENSIN COMPLEX SUBUNIT 3-RELATED"/>
    <property type="match status" value="1"/>
</dbReference>